<dbReference type="OrthoDB" id="272271at2759"/>
<evidence type="ECO:0000256" key="2">
    <source>
        <dbReference type="ARBA" id="ARBA00022723"/>
    </source>
</evidence>
<dbReference type="SUPFAM" id="SSF51556">
    <property type="entry name" value="Metallo-dependent hydrolases"/>
    <property type="match status" value="1"/>
</dbReference>
<dbReference type="GO" id="GO:0005829">
    <property type="term" value="C:cytosol"/>
    <property type="evidence" value="ECO:0007669"/>
    <property type="project" value="TreeGrafter"/>
</dbReference>
<dbReference type="EMBL" id="JXCE01000688">
    <property type="protein sequence ID" value="KPA36289.1"/>
    <property type="molecule type" value="Genomic_DNA"/>
</dbReference>
<keyword evidence="6" id="KW-1185">Reference proteome</keyword>
<accession>A0A0M9EMU9</accession>
<dbReference type="InterPro" id="IPR032466">
    <property type="entry name" value="Metal_Hydrolase"/>
</dbReference>
<dbReference type="NCBIfam" id="TIGR01430">
    <property type="entry name" value="aden_deam"/>
    <property type="match status" value="1"/>
</dbReference>
<dbReference type="AlphaFoldDB" id="A0A0M9EMU9"/>
<dbReference type="PANTHER" id="PTHR43114">
    <property type="entry name" value="ADENINE DEAMINASE"/>
    <property type="match status" value="1"/>
</dbReference>
<dbReference type="GO" id="GO:0046872">
    <property type="term" value="F:metal ion binding"/>
    <property type="evidence" value="ECO:0007669"/>
    <property type="project" value="UniProtKB-KW"/>
</dbReference>
<dbReference type="GO" id="GO:0043103">
    <property type="term" value="P:hypoxanthine salvage"/>
    <property type="evidence" value="ECO:0007669"/>
    <property type="project" value="TreeGrafter"/>
</dbReference>
<dbReference type="GO" id="GO:0006146">
    <property type="term" value="P:adenine catabolic process"/>
    <property type="evidence" value="ECO:0007669"/>
    <property type="project" value="TreeGrafter"/>
</dbReference>
<organism evidence="5 6">
    <name type="scientific">Fusarium langsethiae</name>
    <dbReference type="NCBI Taxonomy" id="179993"/>
    <lineage>
        <taxon>Eukaryota</taxon>
        <taxon>Fungi</taxon>
        <taxon>Dikarya</taxon>
        <taxon>Ascomycota</taxon>
        <taxon>Pezizomycotina</taxon>
        <taxon>Sordariomycetes</taxon>
        <taxon>Hypocreomycetidae</taxon>
        <taxon>Hypocreales</taxon>
        <taxon>Nectriaceae</taxon>
        <taxon>Fusarium</taxon>
    </lineage>
</organism>
<evidence type="ECO:0000259" key="4">
    <source>
        <dbReference type="Pfam" id="PF00962"/>
    </source>
</evidence>
<evidence type="ECO:0000256" key="3">
    <source>
        <dbReference type="ARBA" id="ARBA00022801"/>
    </source>
</evidence>
<dbReference type="Pfam" id="PF00962">
    <property type="entry name" value="A_deaminase"/>
    <property type="match status" value="1"/>
</dbReference>
<dbReference type="InterPro" id="IPR001365">
    <property type="entry name" value="A_deaminase_dom"/>
</dbReference>
<protein>
    <submittedName>
        <fullName evidence="5">Adenosine deaminase</fullName>
    </submittedName>
</protein>
<keyword evidence="2" id="KW-0479">Metal-binding</keyword>
<feature type="domain" description="Adenosine deaminase" evidence="4">
    <location>
        <begin position="29"/>
        <end position="373"/>
    </location>
</feature>
<evidence type="ECO:0000256" key="1">
    <source>
        <dbReference type="ARBA" id="ARBA00001947"/>
    </source>
</evidence>
<dbReference type="Gene3D" id="3.20.20.140">
    <property type="entry name" value="Metal-dependent hydrolases"/>
    <property type="match status" value="1"/>
</dbReference>
<comment type="caution">
    <text evidence="5">The sequence shown here is derived from an EMBL/GenBank/DDBJ whole genome shotgun (WGS) entry which is preliminary data.</text>
</comment>
<evidence type="ECO:0000313" key="6">
    <source>
        <dbReference type="Proteomes" id="UP000037904"/>
    </source>
</evidence>
<reference evidence="5 6" key="1">
    <citation type="submission" date="2015-04" db="EMBL/GenBank/DDBJ databases">
        <title>The draft genome sequence of Fusarium langsethiae, a T-2/HT-2 mycotoxin producer.</title>
        <authorList>
            <person name="Lysoe E."/>
            <person name="Divon H.H."/>
            <person name="Terzi V."/>
            <person name="Orru L."/>
            <person name="Lamontanara A."/>
            <person name="Kolseth A.-K."/>
            <person name="Frandsen R.J."/>
            <person name="Nielsen K."/>
            <person name="Thrane U."/>
        </authorList>
    </citation>
    <scope>NUCLEOTIDE SEQUENCE [LARGE SCALE GENOMIC DNA]</scope>
    <source>
        <strain evidence="5 6">Fl201059</strain>
    </source>
</reference>
<sequence length="380" mass="44271">MEFAMTLDERLSLRQELLDADHKFILDLPKVELHVHIEGTLTPELRWELAKRNNQTLKLERTGTVYHSLEQLRESYNLIQPRPGHRIDNAEESFTFFEAYYGGFEVLITEQDFYDLAMNYFERAAAMNVRYCEPFFDPQGHTRRGVAFQTIMDAFHKAQKEAEARLNLKSKWIMCFLRDMPVESARETYESVLAYKDMVIGIGLDSDENDRPPLMFEEIYNRARKEGFRITAHCDVGQKDTHRNIRQVASDLGSTGADRIDHGLNAAQDPELIRTIKERGIGMTTTPWGYLRHEPVDEIFPRIRTLFDAGIPLAIASDDPAYMEDCWILHDMLLVKKMCDFSDEEMVRLTKHTINMCWADETVKNEIRKELDEVLLNHSK</sequence>
<dbReference type="PANTHER" id="PTHR43114:SF7">
    <property type="entry name" value="ADENOSINE DEAMINASE DOMAIN-CONTAINING PROTEIN"/>
    <property type="match status" value="1"/>
</dbReference>
<dbReference type="InterPro" id="IPR006330">
    <property type="entry name" value="Ado/ade_deaminase"/>
</dbReference>
<keyword evidence="3" id="KW-0378">Hydrolase</keyword>
<gene>
    <name evidence="5" type="ORF">FLAG1_10961</name>
</gene>
<dbReference type="GO" id="GO:0000034">
    <property type="term" value="F:adenine deaminase activity"/>
    <property type="evidence" value="ECO:0007669"/>
    <property type="project" value="TreeGrafter"/>
</dbReference>
<comment type="cofactor">
    <cofactor evidence="1">
        <name>Zn(2+)</name>
        <dbReference type="ChEBI" id="CHEBI:29105"/>
    </cofactor>
</comment>
<evidence type="ECO:0000313" key="5">
    <source>
        <dbReference type="EMBL" id="KPA36289.1"/>
    </source>
</evidence>
<name>A0A0M9EMU9_FUSLA</name>
<proteinExistence type="predicted"/>
<dbReference type="Proteomes" id="UP000037904">
    <property type="component" value="Unassembled WGS sequence"/>
</dbReference>